<keyword evidence="1" id="KW-0472">Membrane</keyword>
<feature type="transmembrane region" description="Helical" evidence="1">
    <location>
        <begin position="6"/>
        <end position="29"/>
    </location>
</feature>
<accession>A0AAE7G461</accession>
<dbReference type="RefSeq" id="WP_020915829.1">
    <property type="nucleotide sequence ID" value="NZ_CP041245.1"/>
</dbReference>
<keyword evidence="1" id="KW-0812">Transmembrane</keyword>
<reference evidence="2 3" key="1">
    <citation type="submission" date="2019-06" db="EMBL/GenBank/DDBJ databases">
        <authorList>
            <person name="Petrone J.R."/>
            <person name="Munoz-Beristain A."/>
            <person name="Russell J.T."/>
            <person name="Rios-Glusberger P."/>
            <person name="Triplett E.W."/>
        </authorList>
    </citation>
    <scope>NUCLEOTIDE SEQUENCE [LARGE SCALE GENOMIC DNA]</scope>
    <source>
        <strain evidence="2">JRPAMB4</strain>
    </source>
</reference>
<organism evidence="2 3">
    <name type="scientific">Carsonella ruddii</name>
    <dbReference type="NCBI Taxonomy" id="114186"/>
    <lineage>
        <taxon>Bacteria</taxon>
        <taxon>Pseudomonadati</taxon>
        <taxon>Pseudomonadota</taxon>
        <taxon>Gammaproteobacteria</taxon>
        <taxon>Oceanospirillales</taxon>
        <taxon>Halomonadaceae</taxon>
        <taxon>Zymobacter group</taxon>
        <taxon>Candidatus Carsonella</taxon>
    </lineage>
</organism>
<gene>
    <name evidence="2" type="ORF">FK493_00625</name>
</gene>
<dbReference type="AlphaFoldDB" id="A0AAE7G461"/>
<dbReference type="Proteomes" id="UP000510930">
    <property type="component" value="Chromosome"/>
</dbReference>
<dbReference type="EMBL" id="CP041245">
    <property type="protein sequence ID" value="QLK14080.1"/>
    <property type="molecule type" value="Genomic_DNA"/>
</dbReference>
<evidence type="ECO:0000313" key="3">
    <source>
        <dbReference type="Proteomes" id="UP000510930"/>
    </source>
</evidence>
<feature type="transmembrane region" description="Helical" evidence="1">
    <location>
        <begin position="41"/>
        <end position="62"/>
    </location>
</feature>
<keyword evidence="1" id="KW-1133">Transmembrane helix</keyword>
<proteinExistence type="predicted"/>
<sequence>MNFLIYRIAASIGAFIVESNLFTLFYNHFKNESRFYKKKDVFIRYIINIYPLHYYFIIYIMYVKYGNYYIYLFIMFNYNYLVKCFFDIERKNSVKKISLKKQFRLYEIKKFKNIFFFFIYGKILFKNIKKYGIGVYKHVAKINSYKNLLKTILV</sequence>
<evidence type="ECO:0000256" key="1">
    <source>
        <dbReference type="SAM" id="Phobius"/>
    </source>
</evidence>
<feature type="transmembrane region" description="Helical" evidence="1">
    <location>
        <begin position="68"/>
        <end position="86"/>
    </location>
</feature>
<name>A0AAE7G461_CARRU</name>
<protein>
    <submittedName>
        <fullName evidence="2">Uncharacterized protein</fullName>
    </submittedName>
</protein>
<evidence type="ECO:0000313" key="2">
    <source>
        <dbReference type="EMBL" id="QLK14080.1"/>
    </source>
</evidence>